<evidence type="ECO:0000313" key="10">
    <source>
        <dbReference type="Proteomes" id="UP000829685"/>
    </source>
</evidence>
<dbReference type="Proteomes" id="UP000829685">
    <property type="component" value="Unassembled WGS sequence"/>
</dbReference>
<keyword evidence="6 7" id="KW-0472">Membrane</keyword>
<name>A0A9P9WBS5_9PEZI</name>
<evidence type="ECO:0000256" key="4">
    <source>
        <dbReference type="ARBA" id="ARBA00022824"/>
    </source>
</evidence>
<dbReference type="GO" id="GO:0006950">
    <property type="term" value="P:response to stress"/>
    <property type="evidence" value="ECO:0007669"/>
    <property type="project" value="UniProtKB-ARBA"/>
</dbReference>
<keyword evidence="10" id="KW-1185">Reference proteome</keyword>
<evidence type="ECO:0000256" key="2">
    <source>
        <dbReference type="ARBA" id="ARBA00008917"/>
    </source>
</evidence>
<evidence type="ECO:0000256" key="7">
    <source>
        <dbReference type="RuleBase" id="RU363059"/>
    </source>
</evidence>
<dbReference type="InterPro" id="IPR007599">
    <property type="entry name" value="DER1"/>
</dbReference>
<comment type="subcellular location">
    <subcellularLocation>
        <location evidence="1 7">Endoplasmic reticulum membrane</location>
        <topology evidence="1 7">Multi-pass membrane protein</topology>
    </subcellularLocation>
</comment>
<gene>
    <name evidence="9" type="ORF">JX265_011817</name>
</gene>
<dbReference type="AlphaFoldDB" id="A0A9P9WBS5"/>
<sequence>MAVVDAYWAAPPIARTVATTVFACSVAVYTGMISSGPFWFHYSHLWQLPPALHRLVLPFFLTGPNLGVLFDTYFVFSYLSTLEKSNSKFSRKEDLIWYLMVVGSVIIILNQVFTGITFAYLTGLLIAMCYTATQDQRGQTAHFYVVTIPAQLMPACLLLVTLLTAGMSHFLIGVTGLVAAHFHDFCTRIYPEFGNGPNLLPTPWFISWIMTTPRIQNTVYGSTYVPPKDKQPRSGPLPDSWRSAGPGRRLG</sequence>
<reference evidence="9" key="1">
    <citation type="submission" date="2021-03" db="EMBL/GenBank/DDBJ databases">
        <title>Revisited historic fungal species revealed as producer of novel bioactive compounds through whole genome sequencing and comparative genomics.</title>
        <authorList>
            <person name="Vignolle G.A."/>
            <person name="Hochenegger N."/>
            <person name="Mach R.L."/>
            <person name="Mach-Aigner A.R."/>
            <person name="Javad Rahimi M."/>
            <person name="Salim K.A."/>
            <person name="Chan C.M."/>
            <person name="Lim L.B.L."/>
            <person name="Cai F."/>
            <person name="Druzhinina I.S."/>
            <person name="U'Ren J.M."/>
            <person name="Derntl C."/>
        </authorList>
    </citation>
    <scope>NUCLEOTIDE SEQUENCE</scope>
    <source>
        <strain evidence="9">TUCIM 5799</strain>
    </source>
</reference>
<evidence type="ECO:0000256" key="5">
    <source>
        <dbReference type="ARBA" id="ARBA00022989"/>
    </source>
</evidence>
<dbReference type="Pfam" id="PF04511">
    <property type="entry name" value="DER1"/>
    <property type="match status" value="1"/>
</dbReference>
<evidence type="ECO:0000256" key="6">
    <source>
        <dbReference type="ARBA" id="ARBA00023136"/>
    </source>
</evidence>
<keyword evidence="3 7" id="KW-0812">Transmembrane</keyword>
<organism evidence="9 10">
    <name type="scientific">Neoarthrinium moseri</name>
    <dbReference type="NCBI Taxonomy" id="1658444"/>
    <lineage>
        <taxon>Eukaryota</taxon>
        <taxon>Fungi</taxon>
        <taxon>Dikarya</taxon>
        <taxon>Ascomycota</taxon>
        <taxon>Pezizomycotina</taxon>
        <taxon>Sordariomycetes</taxon>
        <taxon>Xylariomycetidae</taxon>
        <taxon>Amphisphaeriales</taxon>
        <taxon>Apiosporaceae</taxon>
        <taxon>Neoarthrinium</taxon>
    </lineage>
</organism>
<evidence type="ECO:0000256" key="3">
    <source>
        <dbReference type="ARBA" id="ARBA00022692"/>
    </source>
</evidence>
<accession>A0A9P9WBS5</accession>
<comment type="caution">
    <text evidence="7">Lacks conserved residue(s) required for the propagation of feature annotation.</text>
</comment>
<feature type="transmembrane region" description="Helical" evidence="7">
    <location>
        <begin position="96"/>
        <end position="121"/>
    </location>
</feature>
<dbReference type="GO" id="GO:0005789">
    <property type="term" value="C:endoplasmic reticulum membrane"/>
    <property type="evidence" value="ECO:0007669"/>
    <property type="project" value="UniProtKB-SubCell"/>
</dbReference>
<keyword evidence="5 7" id="KW-1133">Transmembrane helix</keyword>
<proteinExistence type="inferred from homology"/>
<evidence type="ECO:0000256" key="1">
    <source>
        <dbReference type="ARBA" id="ARBA00004477"/>
    </source>
</evidence>
<feature type="transmembrane region" description="Helical" evidence="7">
    <location>
        <begin position="12"/>
        <end position="35"/>
    </location>
</feature>
<dbReference type="PANTHER" id="PTHR11009">
    <property type="entry name" value="DER1-LIKE PROTEIN, DERLIN"/>
    <property type="match status" value="1"/>
</dbReference>
<feature type="region of interest" description="Disordered" evidence="8">
    <location>
        <begin position="226"/>
        <end position="251"/>
    </location>
</feature>
<evidence type="ECO:0000313" key="9">
    <source>
        <dbReference type="EMBL" id="KAI1856102.1"/>
    </source>
</evidence>
<comment type="similarity">
    <text evidence="2 7">Belongs to the derlin family.</text>
</comment>
<protein>
    <recommendedName>
        <fullName evidence="7">Derlin</fullName>
    </recommendedName>
</protein>
<evidence type="ECO:0000256" key="8">
    <source>
        <dbReference type="SAM" id="MobiDB-lite"/>
    </source>
</evidence>
<comment type="function">
    <text evidence="7">May be involved in the degradation of misfolded endoplasmic reticulum (ER) luminal proteins.</text>
</comment>
<feature type="transmembrane region" description="Helical" evidence="7">
    <location>
        <begin position="55"/>
        <end position="76"/>
    </location>
</feature>
<dbReference type="EMBL" id="JAFIMR010000046">
    <property type="protein sequence ID" value="KAI1856102.1"/>
    <property type="molecule type" value="Genomic_DNA"/>
</dbReference>
<keyword evidence="4 7" id="KW-0256">Endoplasmic reticulum</keyword>
<comment type="caution">
    <text evidence="9">The sequence shown here is derived from an EMBL/GenBank/DDBJ whole genome shotgun (WGS) entry which is preliminary data.</text>
</comment>